<dbReference type="GO" id="GO:0005179">
    <property type="term" value="F:hormone activity"/>
    <property type="evidence" value="ECO:0007669"/>
    <property type="project" value="TreeGrafter"/>
</dbReference>
<proteinExistence type="inferred from homology"/>
<feature type="signal peptide" evidence="8">
    <location>
        <begin position="1"/>
        <end position="16"/>
    </location>
</feature>
<dbReference type="GO" id="GO:0031707">
    <property type="term" value="F:endothelin A receptor binding"/>
    <property type="evidence" value="ECO:0007669"/>
    <property type="project" value="TreeGrafter"/>
</dbReference>
<dbReference type="GO" id="GO:0014826">
    <property type="term" value="P:vein smooth muscle contraction"/>
    <property type="evidence" value="ECO:0007669"/>
    <property type="project" value="TreeGrafter"/>
</dbReference>
<dbReference type="PRINTS" id="PR00365">
    <property type="entry name" value="ENDOTHELIN"/>
</dbReference>
<evidence type="ECO:0000256" key="5">
    <source>
        <dbReference type="ARBA" id="ARBA00023322"/>
    </source>
</evidence>
<name>A0AA88MJC8_TACVA</name>
<reference evidence="10" key="1">
    <citation type="submission" date="2023-08" db="EMBL/GenBank/DDBJ databases">
        <title>Pelteobagrus vachellii genome.</title>
        <authorList>
            <person name="Liu H."/>
        </authorList>
    </citation>
    <scope>NUCLEOTIDE SEQUENCE</scope>
    <source>
        <strain evidence="10">PRFRI_2022a</strain>
        <tissue evidence="10">Muscle</tissue>
    </source>
</reference>
<comment type="subcellular location">
    <subcellularLocation>
        <location evidence="1">Secreted</location>
    </subcellularLocation>
</comment>
<evidence type="ECO:0000256" key="4">
    <source>
        <dbReference type="ARBA" id="ARBA00022858"/>
    </source>
</evidence>
<dbReference type="GO" id="GO:0006874">
    <property type="term" value="P:intracellular calcium ion homeostasis"/>
    <property type="evidence" value="ECO:0007669"/>
    <property type="project" value="TreeGrafter"/>
</dbReference>
<evidence type="ECO:0000256" key="2">
    <source>
        <dbReference type="ARBA" id="ARBA00010959"/>
    </source>
</evidence>
<dbReference type="PANTHER" id="PTHR13874">
    <property type="entry name" value="ENDOTHELIN"/>
    <property type="match status" value="1"/>
</dbReference>
<dbReference type="PANTHER" id="PTHR13874:SF10">
    <property type="entry name" value="ENDOTHELIN-1"/>
    <property type="match status" value="1"/>
</dbReference>
<dbReference type="SMART" id="SM00272">
    <property type="entry name" value="END"/>
    <property type="match status" value="2"/>
</dbReference>
<dbReference type="AlphaFoldDB" id="A0AA88MJC8"/>
<evidence type="ECO:0000313" key="10">
    <source>
        <dbReference type="EMBL" id="KAK2836733.1"/>
    </source>
</evidence>
<evidence type="ECO:0000256" key="3">
    <source>
        <dbReference type="ARBA" id="ARBA00022525"/>
    </source>
</evidence>
<evidence type="ECO:0000256" key="8">
    <source>
        <dbReference type="SAM" id="SignalP"/>
    </source>
</evidence>
<gene>
    <name evidence="10" type="ORF">Q7C36_014602</name>
</gene>
<sequence>MELWILFPMLFMLCSGIFHTAVPASVSTRHSRPKRCSCATFLDKECVYFCHLDIIWVNTPERTVSYGLGNAPRRKRSAQQTSRAADLLRCQCAQSTDGTCMSFCNTSVPTAGGCAEQKCRKDLAAKKSGDRKIGELSFARATRMLQLFLKKWRMRLSHNTEYAAS</sequence>
<comment type="similarity">
    <text evidence="2">Belongs to the endothelin/sarafotoxin family.</text>
</comment>
<accession>A0AA88MJC8</accession>
<dbReference type="Proteomes" id="UP001187315">
    <property type="component" value="Unassembled WGS sequence"/>
</dbReference>
<comment type="caution">
    <text evidence="10">The sequence shown here is derived from an EMBL/GenBank/DDBJ whole genome shotgun (WGS) entry which is preliminary data.</text>
</comment>
<keyword evidence="8" id="KW-0732">Signal</keyword>
<dbReference type="GO" id="GO:0005615">
    <property type="term" value="C:extracellular space"/>
    <property type="evidence" value="ECO:0007669"/>
    <property type="project" value="TreeGrafter"/>
</dbReference>
<comment type="function">
    <text evidence="7">Endothelins are endothelium-derived vasoconstrictor peptides. Probable ligand for G-protein coupled receptors EDNRA and EDNRB which activates PTK2B, BCAR1, BCAR3 and, GTPases RAP1 and RHOA cascade in glomerular mesangial cells. Also binds the DEAR/FBXW7-AS1 receptor. Promotes mesenteric arterial wall remodeling via activation of ROCK signaling and subsequent colocalization of NFATC3 with F-actin filaments. NFATC3 then translocates to the nucleus where it subsequently promotes the transcription of the smooth muscle hypertrophy and differentiation marker ACTA2.</text>
</comment>
<organism evidence="10 11">
    <name type="scientific">Tachysurus vachellii</name>
    <name type="common">Darkbarbel catfish</name>
    <name type="synonym">Pelteobagrus vachellii</name>
    <dbReference type="NCBI Taxonomy" id="175792"/>
    <lineage>
        <taxon>Eukaryota</taxon>
        <taxon>Metazoa</taxon>
        <taxon>Chordata</taxon>
        <taxon>Craniata</taxon>
        <taxon>Vertebrata</taxon>
        <taxon>Euteleostomi</taxon>
        <taxon>Actinopterygii</taxon>
        <taxon>Neopterygii</taxon>
        <taxon>Teleostei</taxon>
        <taxon>Ostariophysi</taxon>
        <taxon>Siluriformes</taxon>
        <taxon>Bagridae</taxon>
        <taxon>Tachysurus</taxon>
    </lineage>
</organism>
<dbReference type="EMBL" id="JAVHJS010000014">
    <property type="protein sequence ID" value="KAK2836733.1"/>
    <property type="molecule type" value="Genomic_DNA"/>
</dbReference>
<dbReference type="Pfam" id="PF00322">
    <property type="entry name" value="Endothelin"/>
    <property type="match status" value="1"/>
</dbReference>
<evidence type="ECO:0000256" key="6">
    <source>
        <dbReference type="ARBA" id="ARBA00040197"/>
    </source>
</evidence>
<evidence type="ECO:0000259" key="9">
    <source>
        <dbReference type="SMART" id="SM00272"/>
    </source>
</evidence>
<evidence type="ECO:0000256" key="7">
    <source>
        <dbReference type="ARBA" id="ARBA00046081"/>
    </source>
</evidence>
<keyword evidence="4" id="KW-0838">Vasoactive</keyword>
<keyword evidence="3" id="KW-0964">Secreted</keyword>
<dbReference type="GO" id="GO:0003100">
    <property type="term" value="P:regulation of systemic arterial blood pressure by endothelin"/>
    <property type="evidence" value="ECO:0007669"/>
    <property type="project" value="TreeGrafter"/>
</dbReference>
<feature type="chain" id="PRO_5041721808" description="Endothelin-1" evidence="8">
    <location>
        <begin position="17"/>
        <end position="165"/>
    </location>
</feature>
<keyword evidence="11" id="KW-1185">Reference proteome</keyword>
<evidence type="ECO:0000256" key="1">
    <source>
        <dbReference type="ARBA" id="ARBA00004613"/>
    </source>
</evidence>
<dbReference type="InterPro" id="IPR001928">
    <property type="entry name" value="Endothln-like_toxin"/>
</dbReference>
<dbReference type="GO" id="GO:0019229">
    <property type="term" value="P:regulation of vasoconstriction"/>
    <property type="evidence" value="ECO:0007669"/>
    <property type="project" value="InterPro"/>
</dbReference>
<dbReference type="InterPro" id="IPR020475">
    <property type="entry name" value="Endothelin"/>
</dbReference>
<evidence type="ECO:0000313" key="11">
    <source>
        <dbReference type="Proteomes" id="UP001187315"/>
    </source>
</evidence>
<dbReference type="PROSITE" id="PS00270">
    <property type="entry name" value="ENDOTHELIN"/>
    <property type="match status" value="2"/>
</dbReference>
<protein>
    <recommendedName>
        <fullName evidence="6">Endothelin-1</fullName>
    </recommendedName>
</protein>
<dbReference type="GO" id="GO:0031708">
    <property type="term" value="F:endothelin B receptor binding"/>
    <property type="evidence" value="ECO:0007669"/>
    <property type="project" value="TreeGrafter"/>
</dbReference>
<keyword evidence="5" id="KW-0839">Vasoconstrictor</keyword>
<feature type="domain" description="Endothelin-like toxin" evidence="9">
    <location>
        <begin position="35"/>
        <end position="56"/>
    </location>
</feature>
<dbReference type="InterPro" id="IPR019764">
    <property type="entry name" value="Endothelin_toxin_CS"/>
</dbReference>
<feature type="domain" description="Endothelin-like toxin" evidence="9">
    <location>
        <begin position="89"/>
        <end position="110"/>
    </location>
</feature>